<sequence length="238" mass="27795">MRKFLWQGSSGRGYAKVSWLQVCKSKEEGGLGIRRVVHMNQALMLKHLWRILQEDTQSIWVQWILLHRLHNQTIWTYSRSTTSWCWKKLVKLSTLLKAGLDYRIGDGRKFKLWTDLWHPREPLLHSFPRGPTINGLPSDSLLMTVLQHGRWNWPSVTDFDIQEIISCLPNIFPQQPDTIIWRSNAGKFNTAAALSLLQPPSPHVLWHRILGGKFKIPRHDLSFGWRYLDVFLLWTGPG</sequence>
<name>A0AAW2WVB3_9LAMI</name>
<organism evidence="1">
    <name type="scientific">Sesamum latifolium</name>
    <dbReference type="NCBI Taxonomy" id="2727402"/>
    <lineage>
        <taxon>Eukaryota</taxon>
        <taxon>Viridiplantae</taxon>
        <taxon>Streptophyta</taxon>
        <taxon>Embryophyta</taxon>
        <taxon>Tracheophyta</taxon>
        <taxon>Spermatophyta</taxon>
        <taxon>Magnoliopsida</taxon>
        <taxon>eudicotyledons</taxon>
        <taxon>Gunneridae</taxon>
        <taxon>Pentapetalae</taxon>
        <taxon>asterids</taxon>
        <taxon>lamiids</taxon>
        <taxon>Lamiales</taxon>
        <taxon>Pedaliaceae</taxon>
        <taxon>Sesamum</taxon>
    </lineage>
</organism>
<accession>A0AAW2WVB3</accession>
<evidence type="ECO:0000313" key="1">
    <source>
        <dbReference type="EMBL" id="KAL0444869.1"/>
    </source>
</evidence>
<proteinExistence type="predicted"/>
<reference evidence="1" key="2">
    <citation type="journal article" date="2024" name="Plant">
        <title>Genomic evolution and insights into agronomic trait innovations of Sesamum species.</title>
        <authorList>
            <person name="Miao H."/>
            <person name="Wang L."/>
            <person name="Qu L."/>
            <person name="Liu H."/>
            <person name="Sun Y."/>
            <person name="Le M."/>
            <person name="Wang Q."/>
            <person name="Wei S."/>
            <person name="Zheng Y."/>
            <person name="Lin W."/>
            <person name="Duan Y."/>
            <person name="Cao H."/>
            <person name="Xiong S."/>
            <person name="Wang X."/>
            <person name="Wei L."/>
            <person name="Li C."/>
            <person name="Ma Q."/>
            <person name="Ju M."/>
            <person name="Zhao R."/>
            <person name="Li G."/>
            <person name="Mu C."/>
            <person name="Tian Q."/>
            <person name="Mei H."/>
            <person name="Zhang T."/>
            <person name="Gao T."/>
            <person name="Zhang H."/>
        </authorList>
    </citation>
    <scope>NUCLEOTIDE SEQUENCE</scope>
    <source>
        <strain evidence="1">KEN1</strain>
    </source>
</reference>
<comment type="caution">
    <text evidence="1">The sequence shown here is derived from an EMBL/GenBank/DDBJ whole genome shotgun (WGS) entry which is preliminary data.</text>
</comment>
<gene>
    <name evidence="1" type="ORF">Slati_2209600</name>
</gene>
<reference evidence="1" key="1">
    <citation type="submission" date="2020-06" db="EMBL/GenBank/DDBJ databases">
        <authorList>
            <person name="Li T."/>
            <person name="Hu X."/>
            <person name="Zhang T."/>
            <person name="Song X."/>
            <person name="Zhang H."/>
            <person name="Dai N."/>
            <person name="Sheng W."/>
            <person name="Hou X."/>
            <person name="Wei L."/>
        </authorList>
    </citation>
    <scope>NUCLEOTIDE SEQUENCE</scope>
    <source>
        <strain evidence="1">KEN1</strain>
        <tissue evidence="1">Leaf</tissue>
    </source>
</reference>
<protein>
    <submittedName>
        <fullName evidence="1">Uncharacterized protein</fullName>
    </submittedName>
</protein>
<dbReference type="AlphaFoldDB" id="A0AAW2WVB3"/>
<dbReference type="PANTHER" id="PTHR33116">
    <property type="entry name" value="REVERSE TRANSCRIPTASE ZINC-BINDING DOMAIN-CONTAINING PROTEIN-RELATED-RELATED"/>
    <property type="match status" value="1"/>
</dbReference>
<dbReference type="PANTHER" id="PTHR33116:SF78">
    <property type="entry name" value="OS12G0587133 PROTEIN"/>
    <property type="match status" value="1"/>
</dbReference>
<dbReference type="EMBL" id="JACGWN010000007">
    <property type="protein sequence ID" value="KAL0444869.1"/>
    <property type="molecule type" value="Genomic_DNA"/>
</dbReference>